<dbReference type="HOGENOM" id="CLU_792188_0_0_1"/>
<feature type="domain" description="N-acetyltransferase" evidence="2">
    <location>
        <begin position="28"/>
        <end position="173"/>
    </location>
</feature>
<dbReference type="PANTHER" id="PTHR43441:SF2">
    <property type="entry name" value="FAMILY ACETYLTRANSFERASE, PUTATIVE (AFU_ORTHOLOGUE AFUA_7G00850)-RELATED"/>
    <property type="match status" value="1"/>
</dbReference>
<dbReference type="EMBL" id="DS990637">
    <property type="protein sequence ID" value="EGC42796.1"/>
    <property type="molecule type" value="Genomic_DNA"/>
</dbReference>
<dbReference type="FunFam" id="3.40.630.30:FF:000047">
    <property type="entry name" value="Acetyltransferase, GNAT family"/>
    <property type="match status" value="1"/>
</dbReference>
<dbReference type="PANTHER" id="PTHR43441">
    <property type="entry name" value="RIBOSOMAL-PROTEIN-SERINE ACETYLTRANSFERASE"/>
    <property type="match status" value="1"/>
</dbReference>
<dbReference type="InterPro" id="IPR016181">
    <property type="entry name" value="Acyl_CoA_acyltransferase"/>
</dbReference>
<dbReference type="SUPFAM" id="SSF55729">
    <property type="entry name" value="Acyl-CoA N-acyltransferases (Nat)"/>
    <property type="match status" value="1"/>
</dbReference>
<dbReference type="Gene3D" id="3.40.630.30">
    <property type="match status" value="1"/>
</dbReference>
<dbReference type="GO" id="GO:0008999">
    <property type="term" value="F:protein-N-terminal-alanine acetyltransferase activity"/>
    <property type="evidence" value="ECO:0007669"/>
    <property type="project" value="TreeGrafter"/>
</dbReference>
<dbReference type="GO" id="GO:1990189">
    <property type="term" value="F:protein N-terminal-serine acetyltransferase activity"/>
    <property type="evidence" value="ECO:0007669"/>
    <property type="project" value="TreeGrafter"/>
</dbReference>
<keyword evidence="3" id="KW-0808">Transferase</keyword>
<dbReference type="InterPro" id="IPR051908">
    <property type="entry name" value="Ribosomal_N-acetyltransferase"/>
</dbReference>
<evidence type="ECO:0000256" key="1">
    <source>
        <dbReference type="SAM" id="MobiDB-lite"/>
    </source>
</evidence>
<dbReference type="Proteomes" id="UP000008142">
    <property type="component" value="Unassembled WGS sequence"/>
</dbReference>
<dbReference type="OMA" id="FRKHMVI"/>
<evidence type="ECO:0000313" key="4">
    <source>
        <dbReference type="Proteomes" id="UP000008142"/>
    </source>
</evidence>
<organism evidence="4">
    <name type="scientific">Ajellomyces capsulatus (strain H88)</name>
    <name type="common">Darling's disease fungus</name>
    <name type="synonym">Histoplasma capsulatum</name>
    <dbReference type="NCBI Taxonomy" id="544711"/>
    <lineage>
        <taxon>Eukaryota</taxon>
        <taxon>Fungi</taxon>
        <taxon>Dikarya</taxon>
        <taxon>Ascomycota</taxon>
        <taxon>Pezizomycotina</taxon>
        <taxon>Eurotiomycetes</taxon>
        <taxon>Eurotiomycetidae</taxon>
        <taxon>Onygenales</taxon>
        <taxon>Ajellomycetaceae</taxon>
        <taxon>Histoplasma</taxon>
    </lineage>
</organism>
<protein>
    <submittedName>
        <fullName evidence="3">Acetyltransferase</fullName>
    </submittedName>
</protein>
<gene>
    <name evidence="3" type="ORF">HCEG_02011</name>
</gene>
<evidence type="ECO:0000313" key="3">
    <source>
        <dbReference type="EMBL" id="EGC42796.1"/>
    </source>
</evidence>
<dbReference type="AlphaFoldDB" id="F0UA24"/>
<dbReference type="OrthoDB" id="41238at2759"/>
<accession>F0UA24</accession>
<evidence type="ECO:0000259" key="2">
    <source>
        <dbReference type="Pfam" id="PF13302"/>
    </source>
</evidence>
<feature type="region of interest" description="Disordered" evidence="1">
    <location>
        <begin position="1"/>
        <end position="23"/>
    </location>
</feature>
<dbReference type="InterPro" id="IPR000182">
    <property type="entry name" value="GNAT_dom"/>
</dbReference>
<feature type="region of interest" description="Disordered" evidence="1">
    <location>
        <begin position="331"/>
        <end position="350"/>
    </location>
</feature>
<sequence length="350" mass="39648">MAEPQLGPIVPNKPAIPPTRKPLHGRTITLEPLTAAHSDSLFSCLGGADNARLWDYMPDGPFTSKADFDNFIHYAATSEDRLFFSVMDRTGLKEAYSGKAVGFLSLLRIDVKNRAVEIGFVTFSRMLQRTTAATEAFYLMLAFVFDELHFRRCEWKCNDLNVPSKRAATRLGFLFEGVFRKHMIVKGRNRDSAWFSIVDEEWKGEVKGALEKWLDADNFDAEGRQKKDLVILIQKNQKLPHLRWSRFFASDLQFLAMEGAQSELARVVMERTSASREDVEAIGKLIREYGYATYGIPVCEEDLRAGDGTCRDRTRGTGSMVRRGNGQFLVGLDPDVPPTEQQQPLRRRAL</sequence>
<name>F0UA24_AJEC8</name>
<reference evidence="4" key="1">
    <citation type="submission" date="2008-07" db="EMBL/GenBank/DDBJ databases">
        <title>Annotation of Ajellomyces capsulatus strain H88.</title>
        <authorList>
            <person name="Champion M."/>
            <person name="Cuomo C."/>
            <person name="Ma L.-J."/>
            <person name="Henn M.R."/>
            <person name="Sil A."/>
            <person name="Goldman B."/>
            <person name="Young S.K."/>
            <person name="Kodira C.D."/>
            <person name="Zeng Q."/>
            <person name="Koehrsen M."/>
            <person name="Alvarado L."/>
            <person name="Berlin A."/>
            <person name="Borenstein D."/>
            <person name="Chen Z."/>
            <person name="Engels R."/>
            <person name="Freedman E."/>
            <person name="Gellesch M."/>
            <person name="Goldberg J."/>
            <person name="Griggs A."/>
            <person name="Gujja S."/>
            <person name="Heiman D."/>
            <person name="Hepburn T."/>
            <person name="Howarth C."/>
            <person name="Jen D."/>
            <person name="Larson L."/>
            <person name="Lewis B."/>
            <person name="Mehta T."/>
            <person name="Park D."/>
            <person name="Pearson M."/>
            <person name="Roberts A."/>
            <person name="Saif S."/>
            <person name="Shea T."/>
            <person name="Shenoy N."/>
            <person name="Sisk P."/>
            <person name="Stolte C."/>
            <person name="Sykes S."/>
            <person name="Walk T."/>
            <person name="White J."/>
            <person name="Yandava C."/>
            <person name="Klein B."/>
            <person name="McEwen J.G."/>
            <person name="Puccia R."/>
            <person name="Goldman G.H."/>
            <person name="Felipe M.S."/>
            <person name="Nino-Vega G."/>
            <person name="San-Blas G."/>
            <person name="Taylor J."/>
            <person name="Mendoza L."/>
            <person name="Galagan J."/>
            <person name="Nusbaum C."/>
            <person name="Birren B."/>
        </authorList>
    </citation>
    <scope>NUCLEOTIDE SEQUENCE [LARGE SCALE GENOMIC DNA]</scope>
    <source>
        <strain evidence="4">H88</strain>
    </source>
</reference>
<proteinExistence type="predicted"/>
<dbReference type="Pfam" id="PF13302">
    <property type="entry name" value="Acetyltransf_3"/>
    <property type="match status" value="1"/>
</dbReference>